<dbReference type="GO" id="GO:0005762">
    <property type="term" value="C:mitochondrial large ribosomal subunit"/>
    <property type="evidence" value="ECO:0007669"/>
    <property type="project" value="TreeGrafter"/>
</dbReference>
<dbReference type="InterPro" id="IPR000702">
    <property type="entry name" value="Ribosomal_uL6-like"/>
</dbReference>
<dbReference type="SUPFAM" id="SSF56053">
    <property type="entry name" value="Ribosomal protein L6"/>
    <property type="match status" value="2"/>
</dbReference>
<dbReference type="GO" id="GO:0006412">
    <property type="term" value="P:translation"/>
    <property type="evidence" value="ECO:0007669"/>
    <property type="project" value="InterPro"/>
</dbReference>
<proteinExistence type="inferred from homology"/>
<comment type="similarity">
    <text evidence="1 4">Belongs to the universal ribosomal protein uL6 family.</text>
</comment>
<gene>
    <name evidence="6" type="ORF">CI238_04116</name>
</gene>
<evidence type="ECO:0000313" key="7">
    <source>
        <dbReference type="Proteomes" id="UP000076584"/>
    </source>
</evidence>
<name>A0A161WK22_COLIC</name>
<feature type="domain" description="Large ribosomal subunit protein uL6 alpha-beta" evidence="5">
    <location>
        <begin position="175"/>
        <end position="256"/>
    </location>
</feature>
<dbReference type="InterPro" id="IPR002358">
    <property type="entry name" value="Ribosomal_uL6_CS"/>
</dbReference>
<feature type="domain" description="Large ribosomal subunit protein uL6 alpha-beta" evidence="5">
    <location>
        <begin position="102"/>
        <end position="166"/>
    </location>
</feature>
<dbReference type="Pfam" id="PF00347">
    <property type="entry name" value="Ribosomal_L6"/>
    <property type="match status" value="2"/>
</dbReference>
<dbReference type="AlphaFoldDB" id="A0A161WK22"/>
<dbReference type="EMBL" id="LFIW01000748">
    <property type="protein sequence ID" value="KZL84978.1"/>
    <property type="molecule type" value="Genomic_DNA"/>
</dbReference>
<organism evidence="6 7">
    <name type="scientific">Colletotrichum incanum</name>
    <name type="common">Soybean anthracnose fungus</name>
    <dbReference type="NCBI Taxonomy" id="1573173"/>
    <lineage>
        <taxon>Eukaryota</taxon>
        <taxon>Fungi</taxon>
        <taxon>Dikarya</taxon>
        <taxon>Ascomycota</taxon>
        <taxon>Pezizomycotina</taxon>
        <taxon>Sordariomycetes</taxon>
        <taxon>Hypocreomycetidae</taxon>
        <taxon>Glomerellales</taxon>
        <taxon>Glomerellaceae</taxon>
        <taxon>Colletotrichum</taxon>
        <taxon>Colletotrichum spaethianum species complex</taxon>
    </lineage>
</organism>
<sequence>THDGARIWEGEACHSTTTMLASSRGTALRQAFAASPATTIPAFLVPALQQQTPLLSRRQFSSTPTRHSKLGRTPLSIPPGVELAISEPKLKKDPTSYLKVYKRTVTVTGPLGTLDLEIPPFLKIDHDVEGKRAVLSVEDSNVKEQSEMWGTTWAYLQRYIMGVSEGHTAILRLVGIGYRATVEQRGAKEEFPGQKFLCLKLGFTHPVELGIPRGVKATTASPTRILLEGIDREEIMSFAGRVRKWRPPEPYKGKGVFINDQTIKLKQKKIK</sequence>
<dbReference type="InterPro" id="IPR036789">
    <property type="entry name" value="Ribosomal_uL6-like_a/b-dom_sf"/>
</dbReference>
<reference evidence="6 7" key="1">
    <citation type="submission" date="2015-06" db="EMBL/GenBank/DDBJ databases">
        <title>Survival trade-offs in plant roots during colonization by closely related pathogenic and mutualistic fungi.</title>
        <authorList>
            <person name="Hacquard S."/>
            <person name="Kracher B."/>
            <person name="Hiruma K."/>
            <person name="Weinman A."/>
            <person name="Muench P."/>
            <person name="Garrido Oter R."/>
            <person name="Ver Loren van Themaat E."/>
            <person name="Dallerey J.-F."/>
            <person name="Damm U."/>
            <person name="Henrissat B."/>
            <person name="Lespinet O."/>
            <person name="Thon M."/>
            <person name="Kemen E."/>
            <person name="McHardy A.C."/>
            <person name="Schulze-Lefert P."/>
            <person name="O'Connell R.J."/>
        </authorList>
    </citation>
    <scope>NUCLEOTIDE SEQUENCE [LARGE SCALE GENOMIC DNA]</scope>
    <source>
        <strain evidence="6 7">MAFF 238704</strain>
    </source>
</reference>
<evidence type="ECO:0000313" key="6">
    <source>
        <dbReference type="EMBL" id="KZL84978.1"/>
    </source>
</evidence>
<dbReference type="InterPro" id="IPR020040">
    <property type="entry name" value="Ribosomal_uL6_a/b-dom"/>
</dbReference>
<dbReference type="Gene3D" id="3.90.930.12">
    <property type="entry name" value="Ribosomal protein L6, alpha-beta domain"/>
    <property type="match status" value="2"/>
</dbReference>
<feature type="non-terminal residue" evidence="6">
    <location>
        <position position="1"/>
    </location>
</feature>
<dbReference type="PRINTS" id="PR00059">
    <property type="entry name" value="RIBOSOMALL6"/>
</dbReference>
<dbReference type="PANTHER" id="PTHR11655:SF14">
    <property type="entry name" value="LARGE RIBOSOMAL SUBUNIT PROTEIN UL6M"/>
    <property type="match status" value="1"/>
</dbReference>
<comment type="caution">
    <text evidence="6">The sequence shown here is derived from an EMBL/GenBank/DDBJ whole genome shotgun (WGS) entry which is preliminary data.</text>
</comment>
<protein>
    <submittedName>
        <fullName evidence="6">Ribosomal protein l6</fullName>
    </submittedName>
</protein>
<evidence type="ECO:0000259" key="5">
    <source>
        <dbReference type="Pfam" id="PF00347"/>
    </source>
</evidence>
<evidence type="ECO:0000256" key="2">
    <source>
        <dbReference type="ARBA" id="ARBA00022980"/>
    </source>
</evidence>
<accession>A0A161WK22</accession>
<dbReference type="STRING" id="1573173.A0A161WK22"/>
<evidence type="ECO:0000256" key="3">
    <source>
        <dbReference type="ARBA" id="ARBA00023274"/>
    </source>
</evidence>
<keyword evidence="3 4" id="KW-0687">Ribonucleoprotein</keyword>
<dbReference type="PROSITE" id="PS00525">
    <property type="entry name" value="RIBOSOMAL_L6_1"/>
    <property type="match status" value="1"/>
</dbReference>
<evidence type="ECO:0000256" key="1">
    <source>
        <dbReference type="ARBA" id="ARBA00009356"/>
    </source>
</evidence>
<dbReference type="InterPro" id="IPR019906">
    <property type="entry name" value="Ribosomal_uL6_bac-type"/>
</dbReference>
<keyword evidence="7" id="KW-1185">Reference proteome</keyword>
<dbReference type="GO" id="GO:0003735">
    <property type="term" value="F:structural constituent of ribosome"/>
    <property type="evidence" value="ECO:0007669"/>
    <property type="project" value="InterPro"/>
</dbReference>
<keyword evidence="2 4" id="KW-0689">Ribosomal protein</keyword>
<evidence type="ECO:0000256" key="4">
    <source>
        <dbReference type="RuleBase" id="RU003869"/>
    </source>
</evidence>
<dbReference type="GO" id="GO:0019843">
    <property type="term" value="F:rRNA binding"/>
    <property type="evidence" value="ECO:0007669"/>
    <property type="project" value="InterPro"/>
</dbReference>
<dbReference type="PANTHER" id="PTHR11655">
    <property type="entry name" value="60S/50S RIBOSOMAL PROTEIN L6/L9"/>
    <property type="match status" value="1"/>
</dbReference>
<dbReference type="Proteomes" id="UP000076584">
    <property type="component" value="Unassembled WGS sequence"/>
</dbReference>